<keyword evidence="3" id="KW-1185">Reference proteome</keyword>
<sequence>MSDAPNQADPGRVLVTRDGGVATLTLDCPSKRNAFTPDIKTGLIDALSASIEDRDVRVIVITGAAGHFSAGGDITGMTKFAGAQEGRESLLKLHRLTRLIVDCEKPVIAAVEGACAGGGLALAASCDIVIAGEGAKFSCGFHKIGLMPDLGAVWSLPLRMGLGRAKMFMLIGDPISAADACRDGLCEKVVPTGEALDAAMAMAGKMAKSAPMALGYTKSVLARMPDGLDAMLKAEADAQFALMASDDFREGRTAFLEKRASRFTGR</sequence>
<dbReference type="PANTHER" id="PTHR43459">
    <property type="entry name" value="ENOYL-COA HYDRATASE"/>
    <property type="match status" value="1"/>
</dbReference>
<dbReference type="Gene3D" id="3.90.226.10">
    <property type="entry name" value="2-enoyl-CoA Hydratase, Chain A, domain 1"/>
    <property type="match status" value="1"/>
</dbReference>
<organism evidence="2 3">
    <name type="scientific">Albimonas donghaensis</name>
    <dbReference type="NCBI Taxonomy" id="356660"/>
    <lineage>
        <taxon>Bacteria</taxon>
        <taxon>Pseudomonadati</taxon>
        <taxon>Pseudomonadota</taxon>
        <taxon>Alphaproteobacteria</taxon>
        <taxon>Rhodobacterales</taxon>
        <taxon>Paracoccaceae</taxon>
        <taxon>Albimonas</taxon>
    </lineage>
</organism>
<dbReference type="CDD" id="cd06558">
    <property type="entry name" value="crotonase-like"/>
    <property type="match status" value="1"/>
</dbReference>
<comment type="similarity">
    <text evidence="1">Belongs to the enoyl-CoA hydratase/isomerase family.</text>
</comment>
<dbReference type="STRING" id="356660.SAMN05444336_104149"/>
<dbReference type="RefSeq" id="WP_092682383.1">
    <property type="nucleotide sequence ID" value="NZ_FNMZ01000004.1"/>
</dbReference>
<gene>
    <name evidence="2" type="ORF">SAMN05444336_104149</name>
</gene>
<evidence type="ECO:0000313" key="3">
    <source>
        <dbReference type="Proteomes" id="UP000199118"/>
    </source>
</evidence>
<dbReference type="PANTHER" id="PTHR43459:SF1">
    <property type="entry name" value="EG:BACN32G11.4 PROTEIN"/>
    <property type="match status" value="1"/>
</dbReference>
<dbReference type="InterPro" id="IPR001753">
    <property type="entry name" value="Enoyl-CoA_hydra/iso"/>
</dbReference>
<dbReference type="AlphaFoldDB" id="A0A1H3AD61"/>
<protein>
    <submittedName>
        <fullName evidence="2">Enoyl-CoA hydratase/carnithine racemase</fullName>
    </submittedName>
</protein>
<dbReference type="SUPFAM" id="SSF52096">
    <property type="entry name" value="ClpP/crotonase"/>
    <property type="match status" value="1"/>
</dbReference>
<accession>A0A1H3AD61</accession>
<evidence type="ECO:0000256" key="1">
    <source>
        <dbReference type="ARBA" id="ARBA00005254"/>
    </source>
</evidence>
<evidence type="ECO:0000313" key="2">
    <source>
        <dbReference type="EMBL" id="SDX27652.1"/>
    </source>
</evidence>
<dbReference type="Pfam" id="PF00378">
    <property type="entry name" value="ECH_1"/>
    <property type="match status" value="1"/>
</dbReference>
<dbReference type="InterPro" id="IPR029045">
    <property type="entry name" value="ClpP/crotonase-like_dom_sf"/>
</dbReference>
<dbReference type="Gene3D" id="1.10.12.10">
    <property type="entry name" value="Lyase 2-enoyl-coa Hydratase, Chain A, domain 2"/>
    <property type="match status" value="1"/>
</dbReference>
<name>A0A1H3AD61_9RHOB</name>
<reference evidence="2 3" key="1">
    <citation type="submission" date="2016-10" db="EMBL/GenBank/DDBJ databases">
        <authorList>
            <person name="de Groot N.N."/>
        </authorList>
    </citation>
    <scope>NUCLEOTIDE SEQUENCE [LARGE SCALE GENOMIC DNA]</scope>
    <source>
        <strain evidence="2 3">DSM 17890</strain>
    </source>
</reference>
<dbReference type="EMBL" id="FNMZ01000004">
    <property type="protein sequence ID" value="SDX27652.1"/>
    <property type="molecule type" value="Genomic_DNA"/>
</dbReference>
<proteinExistence type="inferred from homology"/>
<dbReference type="OrthoDB" id="9775794at2"/>
<dbReference type="GO" id="GO:0003824">
    <property type="term" value="F:catalytic activity"/>
    <property type="evidence" value="ECO:0007669"/>
    <property type="project" value="UniProtKB-ARBA"/>
</dbReference>
<dbReference type="Proteomes" id="UP000199118">
    <property type="component" value="Unassembled WGS sequence"/>
</dbReference>
<dbReference type="InterPro" id="IPR014748">
    <property type="entry name" value="Enoyl-CoA_hydra_C"/>
</dbReference>